<evidence type="ECO:0000259" key="16">
    <source>
        <dbReference type="PROSITE" id="PS51198"/>
    </source>
</evidence>
<dbReference type="InterPro" id="IPR014016">
    <property type="entry name" value="UvrD-like_ATP-bd"/>
</dbReference>
<keyword evidence="3 13" id="KW-0227">DNA damage</keyword>
<evidence type="ECO:0000313" key="19">
    <source>
        <dbReference type="Proteomes" id="UP000198508"/>
    </source>
</evidence>
<keyword evidence="6 13" id="KW-0269">Exonuclease</keyword>
<comment type="catalytic activity">
    <reaction evidence="12 13">
        <text>ATP + H2O = ADP + phosphate + H(+)</text>
        <dbReference type="Rhea" id="RHEA:13065"/>
        <dbReference type="ChEBI" id="CHEBI:15377"/>
        <dbReference type="ChEBI" id="CHEBI:15378"/>
        <dbReference type="ChEBI" id="CHEBI:30616"/>
        <dbReference type="ChEBI" id="CHEBI:43474"/>
        <dbReference type="ChEBI" id="CHEBI:456216"/>
        <dbReference type="EC" id="5.6.2.4"/>
    </reaction>
</comment>
<accession>A0A1I0ED98</accession>
<feature type="domain" description="UvrD-like helicase C-terminal" evidence="17">
    <location>
        <begin position="594"/>
        <end position="906"/>
    </location>
</feature>
<dbReference type="PANTHER" id="PTHR11070">
    <property type="entry name" value="UVRD / RECB / PCRA DNA HELICASE FAMILY MEMBER"/>
    <property type="match status" value="1"/>
</dbReference>
<dbReference type="HAMAP" id="MF_01451">
    <property type="entry name" value="AddA"/>
    <property type="match status" value="1"/>
</dbReference>
<evidence type="ECO:0000256" key="7">
    <source>
        <dbReference type="ARBA" id="ARBA00022840"/>
    </source>
</evidence>
<evidence type="ECO:0000256" key="13">
    <source>
        <dbReference type="HAMAP-Rule" id="MF_01451"/>
    </source>
</evidence>
<feature type="binding site" evidence="14">
    <location>
        <begin position="24"/>
        <end position="31"/>
    </location>
    <ligand>
        <name>ATP</name>
        <dbReference type="ChEBI" id="CHEBI:30616"/>
    </ligand>
</feature>
<dbReference type="InterPro" id="IPR027417">
    <property type="entry name" value="P-loop_NTPase"/>
</dbReference>
<dbReference type="EC" id="3.1.-.-" evidence="13"/>
<comment type="subunit">
    <text evidence="13">Heterodimer of AddA and AddB/RexB.</text>
</comment>
<feature type="domain" description="UvrD-like helicase ATP-binding" evidence="16">
    <location>
        <begin position="3"/>
        <end position="567"/>
    </location>
</feature>
<evidence type="ECO:0000259" key="17">
    <source>
        <dbReference type="PROSITE" id="PS51217"/>
    </source>
</evidence>
<dbReference type="InterPro" id="IPR000212">
    <property type="entry name" value="DNA_helicase_UvrD/REP"/>
</dbReference>
<keyword evidence="2 13" id="KW-0547">Nucleotide-binding</keyword>
<dbReference type="GO" id="GO:0005524">
    <property type="term" value="F:ATP binding"/>
    <property type="evidence" value="ECO:0007669"/>
    <property type="project" value="UniProtKB-UniRule"/>
</dbReference>
<protein>
    <recommendedName>
        <fullName evidence="13">ATP-dependent helicase/nuclease subunit A</fullName>
        <ecNumber evidence="13">3.1.-.-</ecNumber>
        <ecNumber evidence="13">5.6.2.4</ecNumber>
    </recommendedName>
    <alternativeName>
        <fullName evidence="13">ATP-dependent helicase/nuclease AddA</fullName>
    </alternativeName>
    <alternativeName>
        <fullName evidence="13">DNA 3'-5' helicase AddA</fullName>
    </alternativeName>
</protein>
<comment type="catalytic activity">
    <reaction evidence="11 13">
        <text>Couples ATP hydrolysis with the unwinding of duplex DNA by translocating in the 3'-5' direction.</text>
        <dbReference type="EC" id="5.6.2.4"/>
    </reaction>
</comment>
<evidence type="ECO:0000256" key="3">
    <source>
        <dbReference type="ARBA" id="ARBA00022763"/>
    </source>
</evidence>
<dbReference type="Gene3D" id="3.90.320.10">
    <property type="match status" value="1"/>
</dbReference>
<evidence type="ECO:0000256" key="2">
    <source>
        <dbReference type="ARBA" id="ARBA00022741"/>
    </source>
</evidence>
<dbReference type="PANTHER" id="PTHR11070:SF48">
    <property type="entry name" value="ATP-DEPENDENT HELICASE_NUCLEASE SUBUNIT A"/>
    <property type="match status" value="1"/>
</dbReference>
<evidence type="ECO:0000313" key="18">
    <source>
        <dbReference type="EMBL" id="SET42377.1"/>
    </source>
</evidence>
<evidence type="ECO:0000256" key="15">
    <source>
        <dbReference type="SAM" id="MobiDB-lite"/>
    </source>
</evidence>
<evidence type="ECO:0000256" key="8">
    <source>
        <dbReference type="ARBA" id="ARBA00023125"/>
    </source>
</evidence>
<dbReference type="Gene3D" id="3.40.50.300">
    <property type="entry name" value="P-loop containing nucleotide triphosphate hydrolases"/>
    <property type="match status" value="4"/>
</dbReference>
<dbReference type="CDD" id="cd18807">
    <property type="entry name" value="SF1_C_UvrD"/>
    <property type="match status" value="1"/>
</dbReference>
<evidence type="ECO:0000256" key="1">
    <source>
        <dbReference type="ARBA" id="ARBA00022722"/>
    </source>
</evidence>
<proteinExistence type="inferred from homology"/>
<evidence type="ECO:0000256" key="6">
    <source>
        <dbReference type="ARBA" id="ARBA00022839"/>
    </source>
</evidence>
<dbReference type="GO" id="GO:0003690">
    <property type="term" value="F:double-stranded DNA binding"/>
    <property type="evidence" value="ECO:0007669"/>
    <property type="project" value="UniProtKB-UniRule"/>
</dbReference>
<comment type="cofactor">
    <cofactor evidence="13">
        <name>Mg(2+)</name>
        <dbReference type="ChEBI" id="CHEBI:18420"/>
    </cofactor>
</comment>
<name>A0A1I0ED98_9FIRM</name>
<dbReference type="GO" id="GO:0008408">
    <property type="term" value="F:3'-5' exonuclease activity"/>
    <property type="evidence" value="ECO:0007669"/>
    <property type="project" value="UniProtKB-UniRule"/>
</dbReference>
<keyword evidence="19" id="KW-1185">Reference proteome</keyword>
<gene>
    <name evidence="13" type="primary">addA</name>
    <name evidence="18" type="ORF">SAMN05216313_10627</name>
</gene>
<dbReference type="GO" id="GO:0016887">
    <property type="term" value="F:ATP hydrolysis activity"/>
    <property type="evidence" value="ECO:0007669"/>
    <property type="project" value="RHEA"/>
</dbReference>
<reference evidence="19" key="1">
    <citation type="submission" date="2016-10" db="EMBL/GenBank/DDBJ databases">
        <authorList>
            <person name="Varghese N."/>
            <person name="Submissions S."/>
        </authorList>
    </citation>
    <scope>NUCLEOTIDE SEQUENCE [LARGE SCALE GENOMIC DNA]</scope>
    <source>
        <strain evidence="19">NLAE-zl-G277</strain>
    </source>
</reference>
<evidence type="ECO:0000256" key="11">
    <source>
        <dbReference type="ARBA" id="ARBA00034617"/>
    </source>
</evidence>
<evidence type="ECO:0000256" key="10">
    <source>
        <dbReference type="ARBA" id="ARBA00023235"/>
    </source>
</evidence>
<dbReference type="Pfam" id="PF00580">
    <property type="entry name" value="UvrD-helicase"/>
    <property type="match status" value="2"/>
</dbReference>
<sequence length="1325" mass="148202">MAVKWTEKQQQVIDSRNRNLLVSAAAGSGKTAVLVERIIRMISEGEHPLNIDQLLVMTFTNAAAAEMRERVGAAVDKLLTVCPDDEHLWLQGALIPQAQITTIDSFCLNLIRNHYSSLEIDPAFRIGDEGELALMRADVMKEMLERHYQEGGEDFAAFVEQFGRGKSDAGIEDVILQAWQFSQSHPWPMEWVAACREELREETLEQIEQSPWMQFILRDVQLQMEELEIQLGEAIDTCREENGPLAYEPMLVNDRRQIRAVREAAGKGTYRGLYEELENISFGRLAAIRSKEVDQEKKAYVSACRDRAKKAVAKCQENYGVQSPEEMVEAVRGTAGVISTLLDLTEDFDRCYREKKRDRNVLDFNDLEHLALEVLMEPVPGEDETGSDETWAEVSEAGEPGAETAEAEEPGTEVSEAGEPGAEAAEAGESGAEAAEAGEPGAEVSEAGEPEAEAAHTKEPAAASSRRVPFRPVKRRPTAVADELARQFEEILVDEYQDSNNVQETLITSISRERWGKPNVFMVGDVKQSIYRFRLARPELFMDKYERYSVSESLHQKIELHQNFRSRATVLDSVNDVFYKIMTRALGGIRYTEETALHPGAQFAPGERTGTPTELLLVDTGADALKQLDEEAMDYTAKELEARMAAIRIRELMDPENGLMVWDKGAEEYRPVRLGDMVILLRSLSGWSEVFVNVLMNEGIPAYAQTKTGYFNTVEVETVLSLLAVVDNPMQDIPLAAVMRSPMVSMTDEEMAWLMAAYKRAPEKGQDRGVYGAFMHWKENGGEGVDAPEEAVRSIGEKLACLETLLEGLRRDARYLPVHQLLYRAFEASGYYDYVSAMPAGETRRANLDMLVEKAIAYEATSYKGLFHFIRYIEKLKKYDTDFGEANVAGEQADTVRIMSIHKSKGLEFPVVFLAGMGKRFNKQDAYGAVLLDADLGLAADYLDLKQRLKMPTLKKQALKRRMELESMGEELRVLYVAMTRAKEKLIMTATDRSLGSKLEKWAQVPLADGAIPYTILSAAGSFLDWLLMSACDGTIQKRQIPLTGLVGMEIRRQASRQVSREELLNLNTDTVYDPEAARQLADALNYRYPYGGDTGLYAMLSVSELKKQGQVGQDEEEIGRGRFLGIGGEARILGDVWTDGVGEVGPERAGAAGAARGTAYHRALECLDLGKLHSREDVRVALKSLLDTGYLEQEAYDALDEMVIFTMLNSPLGQRMAEAQRGGRLHREQQFIIGIPAREMGRGDSQELVLVQGVIDAYMEEEDGLVLIDYKTDRVPGGRAGRERLAERYRQQVAYYQRALEQLTGKKVKENIIYSLTLQESVLL</sequence>
<dbReference type="EMBL" id="FOIM01000006">
    <property type="protein sequence ID" value="SET42377.1"/>
    <property type="molecule type" value="Genomic_DNA"/>
</dbReference>
<dbReference type="GO" id="GO:0000724">
    <property type="term" value="P:double-strand break repair via homologous recombination"/>
    <property type="evidence" value="ECO:0007669"/>
    <property type="project" value="UniProtKB-UniRule"/>
</dbReference>
<dbReference type="Proteomes" id="UP000198508">
    <property type="component" value="Unassembled WGS sequence"/>
</dbReference>
<dbReference type="RefSeq" id="WP_092362021.1">
    <property type="nucleotide sequence ID" value="NZ_FOIM01000006.1"/>
</dbReference>
<dbReference type="Gene3D" id="6.10.250.2380">
    <property type="match status" value="1"/>
</dbReference>
<dbReference type="Pfam" id="PF12705">
    <property type="entry name" value="PDDEXK_1"/>
    <property type="match status" value="1"/>
</dbReference>
<dbReference type="SUPFAM" id="SSF52980">
    <property type="entry name" value="Restriction endonuclease-like"/>
    <property type="match status" value="1"/>
</dbReference>
<dbReference type="InterPro" id="IPR038726">
    <property type="entry name" value="PDDEXK_AddAB-type"/>
</dbReference>
<dbReference type="InterPro" id="IPR011604">
    <property type="entry name" value="PDDEXK-like_dom_sf"/>
</dbReference>
<feature type="compositionally biased region" description="Low complexity" evidence="15">
    <location>
        <begin position="412"/>
        <end position="445"/>
    </location>
</feature>
<keyword evidence="7 13" id="KW-0067">ATP-binding</keyword>
<keyword evidence="5 13" id="KW-0347">Helicase</keyword>
<evidence type="ECO:0000256" key="4">
    <source>
        <dbReference type="ARBA" id="ARBA00022801"/>
    </source>
</evidence>
<organism evidence="18 19">
    <name type="scientific">Enterocloster lavalensis</name>
    <dbReference type="NCBI Taxonomy" id="460384"/>
    <lineage>
        <taxon>Bacteria</taxon>
        <taxon>Bacillati</taxon>
        <taxon>Bacillota</taxon>
        <taxon>Clostridia</taxon>
        <taxon>Lachnospirales</taxon>
        <taxon>Lachnospiraceae</taxon>
        <taxon>Enterocloster</taxon>
    </lineage>
</organism>
<feature type="region of interest" description="Disordered" evidence="15">
    <location>
        <begin position="375"/>
        <end position="476"/>
    </location>
</feature>
<keyword evidence="10 13" id="KW-0413">Isomerase</keyword>
<evidence type="ECO:0000256" key="9">
    <source>
        <dbReference type="ARBA" id="ARBA00023204"/>
    </source>
</evidence>
<dbReference type="GO" id="GO:0005829">
    <property type="term" value="C:cytosol"/>
    <property type="evidence" value="ECO:0007669"/>
    <property type="project" value="TreeGrafter"/>
</dbReference>
<dbReference type="STRING" id="460384.SAMN05216313_10627"/>
<dbReference type="InterPro" id="IPR014017">
    <property type="entry name" value="DNA_helicase_UvrD-like_C"/>
</dbReference>
<dbReference type="PROSITE" id="PS51217">
    <property type="entry name" value="UVRD_HELICASE_CTER"/>
    <property type="match status" value="1"/>
</dbReference>
<dbReference type="Gene3D" id="1.10.486.10">
    <property type="entry name" value="PCRA, domain 4"/>
    <property type="match status" value="1"/>
</dbReference>
<keyword evidence="8 13" id="KW-0238">DNA-binding</keyword>
<evidence type="ECO:0000256" key="12">
    <source>
        <dbReference type="ARBA" id="ARBA00048988"/>
    </source>
</evidence>
<dbReference type="InterPro" id="IPR011335">
    <property type="entry name" value="Restrct_endonuc-II-like"/>
</dbReference>
<evidence type="ECO:0000256" key="5">
    <source>
        <dbReference type="ARBA" id="ARBA00022806"/>
    </source>
</evidence>
<dbReference type="PROSITE" id="PS51198">
    <property type="entry name" value="UVRD_HELICASE_ATP_BIND"/>
    <property type="match status" value="1"/>
</dbReference>
<feature type="compositionally biased region" description="Acidic residues" evidence="15">
    <location>
        <begin position="380"/>
        <end position="391"/>
    </location>
</feature>
<keyword evidence="1 13" id="KW-0540">Nuclease</keyword>
<dbReference type="Pfam" id="PF13361">
    <property type="entry name" value="UvrD_C"/>
    <property type="match status" value="1"/>
</dbReference>
<evidence type="ECO:0000256" key="14">
    <source>
        <dbReference type="PROSITE-ProRule" id="PRU00560"/>
    </source>
</evidence>
<keyword evidence="9 13" id="KW-0234">DNA repair</keyword>
<dbReference type="EC" id="5.6.2.4" evidence="13"/>
<dbReference type="GO" id="GO:0043138">
    <property type="term" value="F:3'-5' DNA helicase activity"/>
    <property type="evidence" value="ECO:0007669"/>
    <property type="project" value="UniProtKB-UniRule"/>
</dbReference>
<dbReference type="SUPFAM" id="SSF52540">
    <property type="entry name" value="P-loop containing nucleoside triphosphate hydrolases"/>
    <property type="match status" value="2"/>
</dbReference>
<comment type="similarity">
    <text evidence="13">Belongs to the helicase family. AddA subfamily.</text>
</comment>
<keyword evidence="4 13" id="KW-0378">Hydrolase</keyword>
<dbReference type="GO" id="GO:0033202">
    <property type="term" value="C:DNA helicase complex"/>
    <property type="evidence" value="ECO:0007669"/>
    <property type="project" value="TreeGrafter"/>
</dbReference>
<dbReference type="InterPro" id="IPR014152">
    <property type="entry name" value="AddA"/>
</dbReference>
<comment type="function">
    <text evidence="13">The heterodimer acts as both an ATP-dependent DNA helicase and an ATP-dependent, dual-direction single-stranded exonuclease. Recognizes the chi site generating a DNA molecule suitable for the initiation of homologous recombination. The AddA nuclease domain is required for chi fragment generation; this subunit has the helicase and 3' -&gt; 5' nuclease activities.</text>
</comment>